<proteinExistence type="predicted"/>
<dbReference type="InterPro" id="IPR011037">
    <property type="entry name" value="Pyrv_Knase-like_insert_dom_sf"/>
</dbReference>
<reference evidence="2 3" key="1">
    <citation type="submission" date="2012-09" db="EMBL/GenBank/DDBJ databases">
        <title>Draft Genome Sequences of 6 Strains from Genus Thauera.</title>
        <authorList>
            <person name="Liu B."/>
            <person name="Shapleigh J.P."/>
            <person name="Frostegard A.H."/>
        </authorList>
    </citation>
    <scope>NUCLEOTIDE SEQUENCE [LARGE SCALE GENOMIC DNA]</scope>
    <source>
        <strain evidence="2 3">B4P</strain>
    </source>
</reference>
<evidence type="ECO:0000259" key="1">
    <source>
        <dbReference type="PROSITE" id="PS51340"/>
    </source>
</evidence>
<dbReference type="PANTHER" id="PTHR30212:SF2">
    <property type="entry name" value="PROTEIN YIIM"/>
    <property type="match status" value="1"/>
</dbReference>
<evidence type="ECO:0000313" key="2">
    <source>
        <dbReference type="EMBL" id="ENO95089.1"/>
    </source>
</evidence>
<protein>
    <submittedName>
        <fullName evidence="2">MOSC domain-containing protein-containing proteincontaining protein</fullName>
    </submittedName>
</protein>
<dbReference type="GO" id="GO:0003824">
    <property type="term" value="F:catalytic activity"/>
    <property type="evidence" value="ECO:0007669"/>
    <property type="project" value="InterPro"/>
</dbReference>
<dbReference type="PANTHER" id="PTHR30212">
    <property type="entry name" value="PROTEIN YIIM"/>
    <property type="match status" value="1"/>
</dbReference>
<dbReference type="Pfam" id="PF03473">
    <property type="entry name" value="MOSC"/>
    <property type="match status" value="1"/>
</dbReference>
<dbReference type="InterPro" id="IPR052353">
    <property type="entry name" value="Benzoxazolinone_Detox_Enz"/>
</dbReference>
<dbReference type="OrthoDB" id="9796486at2"/>
<dbReference type="SUPFAM" id="SSF50800">
    <property type="entry name" value="PK beta-barrel domain-like"/>
    <property type="match status" value="1"/>
</dbReference>
<dbReference type="AlphaFoldDB" id="N6ZSE3"/>
<dbReference type="GO" id="GO:0030151">
    <property type="term" value="F:molybdenum ion binding"/>
    <property type="evidence" value="ECO:0007669"/>
    <property type="project" value="InterPro"/>
</dbReference>
<dbReference type="Gene3D" id="2.40.33.20">
    <property type="entry name" value="PK beta-barrel domain-like"/>
    <property type="match status" value="1"/>
</dbReference>
<keyword evidence="3" id="KW-1185">Reference proteome</keyword>
<evidence type="ECO:0000313" key="3">
    <source>
        <dbReference type="Proteomes" id="UP000013047"/>
    </source>
</evidence>
<comment type="caution">
    <text evidence="2">The sequence shown here is derived from an EMBL/GenBank/DDBJ whole genome shotgun (WGS) entry which is preliminary data.</text>
</comment>
<feature type="domain" description="MOSC" evidence="1">
    <location>
        <begin position="28"/>
        <end position="165"/>
    </location>
</feature>
<dbReference type="EMBL" id="AMXF01000284">
    <property type="protein sequence ID" value="ENO95089.1"/>
    <property type="molecule type" value="Genomic_DNA"/>
</dbReference>
<dbReference type="PROSITE" id="PS51340">
    <property type="entry name" value="MOSC"/>
    <property type="match status" value="1"/>
</dbReference>
<organism evidence="2 3">
    <name type="scientific">Thauera phenylacetica B4P</name>
    <dbReference type="NCBI Taxonomy" id="1234382"/>
    <lineage>
        <taxon>Bacteria</taxon>
        <taxon>Pseudomonadati</taxon>
        <taxon>Pseudomonadota</taxon>
        <taxon>Betaproteobacteria</taxon>
        <taxon>Rhodocyclales</taxon>
        <taxon>Zoogloeaceae</taxon>
        <taxon>Thauera</taxon>
    </lineage>
</organism>
<gene>
    <name evidence="2" type="ORF">C667_20809</name>
</gene>
<dbReference type="Proteomes" id="UP000013047">
    <property type="component" value="Unassembled WGS sequence"/>
</dbReference>
<name>N6ZSE3_9RHOO</name>
<accession>N6ZSE3</accession>
<sequence length="221" mass="24201">MQNKVDEVFVGKVRLLSIEGERSGIVKTPAAGPLMLTPTGLEGDEQADLRHHGGVDKALHHYPVEHYAVLAAEWPQCAAAVGAGFLGENISTRGLDEHALCIGDVLRIGEARVQVSQTRSPCWKIDLRLKIDGASRFVEAAGITGWYYRVLQPGRIAAGDAIELLERPNPWLTLADYWDAVTAHRPDAELLDRIAAARGLAADKATRWRERAAWLRAQARG</sequence>
<dbReference type="GO" id="GO:0030170">
    <property type="term" value="F:pyridoxal phosphate binding"/>
    <property type="evidence" value="ECO:0007669"/>
    <property type="project" value="InterPro"/>
</dbReference>
<dbReference type="InterPro" id="IPR005302">
    <property type="entry name" value="MoCF_Sase_C"/>
</dbReference>
<dbReference type="RefSeq" id="WP_004380668.1">
    <property type="nucleotide sequence ID" value="NZ_AMXF01000284.1"/>
</dbReference>